<organism evidence="1 2">
    <name type="scientific">Synechococcus phage ACG-2014h</name>
    <dbReference type="NCBI Taxonomy" id="1340810"/>
    <lineage>
        <taxon>Viruses</taxon>
        <taxon>Duplodnaviria</taxon>
        <taxon>Heunggongvirae</taxon>
        <taxon>Uroviricota</taxon>
        <taxon>Caudoviricetes</taxon>
        <taxon>Pantevenvirales</taxon>
        <taxon>Kyanoviridae</taxon>
        <taxon>Sedonavirus</taxon>
        <taxon>Sedonavirus tusconh</taxon>
    </lineage>
</organism>
<dbReference type="RefSeq" id="YP_009008212.1">
    <property type="nucleotide sequence ID" value="NC_023587.1"/>
</dbReference>
<dbReference type="Proteomes" id="UP000018808">
    <property type="component" value="Segment"/>
</dbReference>
<sequence>MAAIISDKFRIFNAKQFLESLTEGPNDTSAERSRMYFFVGRPQPWYAYLETYSVTGGALSEGAEVYVGANYGAATFRGTIAKVYDGAVLLSGIFGSSGVNSTPGALGAALKEYSGGSDTGTTAKAGVYRYGTENEPPLPLDNQTEKFEVYDDVIAAKRITSEFARAVIRRYNWDLVANPKFDMYKPDYSGTPAGGGQLGKASATGQTSIADAKFYVMNSTYEVFKCLYNGESSANPSGQNATEEPSTTSGNYANGIYTEASGAGYVWKYLFTLPTDDVLRFLSSDFMPIVLSNNATRVATQNAAVPGAVNVAVVEDAGSNLPAAQTLYTAIRGDGANGVVQFTTTAGGAIDPTSVSVAVNGTGYTYASVSLANGNLFGDQALSSAVATPSGFTGSIEVVVPPKGGHGSDMELELNAKRVMTNIRLTYAEGAGDFPVDNDFRRIGILKDPYNQGTTTFATADTLNGLYAVKITGTGGTDYIADEKISQTVTGGTAYGTVVSWVLDNGSTTDGILKYYQSPAEHLDSDGKVRLFEANGSAAVTGASSNSGGSPDTTVNGSVEGVTLTNGIGTPEVDNNSGDLIYIENRRLITRAPDQIEDIKLVIEF</sequence>
<dbReference type="Gene3D" id="2.60.340.10">
    <property type="entry name" value="baseplate structural protein gp8, domain 1"/>
    <property type="match status" value="3"/>
</dbReference>
<name>V5USJ2_9CAUD</name>
<evidence type="ECO:0000313" key="2">
    <source>
        <dbReference type="Proteomes" id="UP000018808"/>
    </source>
</evidence>
<accession>V5USJ2</accession>
<dbReference type="OrthoDB" id="2344at10239"/>
<dbReference type="InterPro" id="IPR036327">
    <property type="entry name" value="Gp8_sf"/>
</dbReference>
<dbReference type="GeneID" id="18504654"/>
<dbReference type="SUPFAM" id="SSF89433">
    <property type="entry name" value="Baseplate structural protein gp8"/>
    <property type="match status" value="2"/>
</dbReference>
<dbReference type="Gene3D" id="2.170.290.10">
    <property type="entry name" value="baseplate structural protein gp8, domain 2"/>
    <property type="match status" value="1"/>
</dbReference>
<evidence type="ECO:0000313" key="1">
    <source>
        <dbReference type="EMBL" id="AHB80492.1"/>
    </source>
</evidence>
<proteinExistence type="predicted"/>
<keyword evidence="2" id="KW-1185">Reference proteome</keyword>
<reference evidence="1 2" key="1">
    <citation type="journal article" date="2014" name="Nature">
        <title>Viral tagging reveals discrete populations in Synechococcus viral genome sequence space.</title>
        <authorList>
            <person name="Deng L."/>
            <person name="Ignacio Espinoza J.C."/>
            <person name="Gregory A.C."/>
            <person name="Poulos B.T."/>
            <person name="Weitz J.S."/>
            <person name="Hugenholtz P."/>
            <person name="Sullivan M.B."/>
        </authorList>
    </citation>
    <scope>NUCLEOTIDE SEQUENCE [LARGE SCALE GENOMIC DNA]</scope>
</reference>
<dbReference type="KEGG" id="vg:18504654"/>
<gene>
    <name evidence="1" type="ORF">S-MbCM7_078</name>
</gene>
<dbReference type="EMBL" id="KF156338">
    <property type="protein sequence ID" value="AHB80492.1"/>
    <property type="molecule type" value="Genomic_DNA"/>
</dbReference>
<protein>
    <submittedName>
        <fullName evidence="1">Baseplate wedge</fullName>
    </submittedName>
</protein>